<accession>A0A0D3KHI8</accession>
<keyword evidence="2" id="KW-1185">Reference proteome</keyword>
<dbReference type="Proteomes" id="UP000013827">
    <property type="component" value="Unassembled WGS sequence"/>
</dbReference>
<name>A0A0D3KHI8_EMIH1</name>
<dbReference type="EnsemblProtists" id="EOD35223">
    <property type="protein sequence ID" value="EOD35223"/>
    <property type="gene ID" value="EMIHUDRAFT_252628"/>
</dbReference>
<dbReference type="KEGG" id="ehx:EMIHUDRAFT_252628"/>
<sequence>MSDSSRPSSRTRSRRRSAAVSAATAHNAQVAPLLQLPQVLVTEVLVWLPAAVLGGVSCVCTALRDEHVPAAVYGRAALLSLVVPDPPPCKPLANALDFLEELLRRRSTLAAGEAHTLCLQPSPSALYSWGGNSDYEEYTEAWGLGEPCVAFLGHGKQVGKNVRSPRRVRSIIDAQGSSEPVAKVS</sequence>
<dbReference type="GeneID" id="17280495"/>
<evidence type="ECO:0008006" key="3">
    <source>
        <dbReference type="Google" id="ProtNLM"/>
    </source>
</evidence>
<protein>
    <recommendedName>
        <fullName evidence="3">F-box domain-containing protein</fullName>
    </recommendedName>
</protein>
<proteinExistence type="predicted"/>
<reference evidence="2" key="1">
    <citation type="journal article" date="2013" name="Nature">
        <title>Pan genome of the phytoplankton Emiliania underpins its global distribution.</title>
        <authorList>
            <person name="Read B.A."/>
            <person name="Kegel J."/>
            <person name="Klute M.J."/>
            <person name="Kuo A."/>
            <person name="Lefebvre S.C."/>
            <person name="Maumus F."/>
            <person name="Mayer C."/>
            <person name="Miller J."/>
            <person name="Monier A."/>
            <person name="Salamov A."/>
            <person name="Young J."/>
            <person name="Aguilar M."/>
            <person name="Claverie J.M."/>
            <person name="Frickenhaus S."/>
            <person name="Gonzalez K."/>
            <person name="Herman E.K."/>
            <person name="Lin Y.C."/>
            <person name="Napier J."/>
            <person name="Ogata H."/>
            <person name="Sarno A.F."/>
            <person name="Shmutz J."/>
            <person name="Schroeder D."/>
            <person name="de Vargas C."/>
            <person name="Verret F."/>
            <person name="von Dassow P."/>
            <person name="Valentin K."/>
            <person name="Van de Peer Y."/>
            <person name="Wheeler G."/>
            <person name="Dacks J.B."/>
            <person name="Delwiche C.F."/>
            <person name="Dyhrman S.T."/>
            <person name="Glockner G."/>
            <person name="John U."/>
            <person name="Richards T."/>
            <person name="Worden A.Z."/>
            <person name="Zhang X."/>
            <person name="Grigoriev I.V."/>
            <person name="Allen A.E."/>
            <person name="Bidle K."/>
            <person name="Borodovsky M."/>
            <person name="Bowler C."/>
            <person name="Brownlee C."/>
            <person name="Cock J.M."/>
            <person name="Elias M."/>
            <person name="Gladyshev V.N."/>
            <person name="Groth M."/>
            <person name="Guda C."/>
            <person name="Hadaegh A."/>
            <person name="Iglesias-Rodriguez M.D."/>
            <person name="Jenkins J."/>
            <person name="Jones B.M."/>
            <person name="Lawson T."/>
            <person name="Leese F."/>
            <person name="Lindquist E."/>
            <person name="Lobanov A."/>
            <person name="Lomsadze A."/>
            <person name="Malik S.B."/>
            <person name="Marsh M.E."/>
            <person name="Mackinder L."/>
            <person name="Mock T."/>
            <person name="Mueller-Roeber B."/>
            <person name="Pagarete A."/>
            <person name="Parker M."/>
            <person name="Probert I."/>
            <person name="Quesneville H."/>
            <person name="Raines C."/>
            <person name="Rensing S.A."/>
            <person name="Riano-Pachon D.M."/>
            <person name="Richier S."/>
            <person name="Rokitta S."/>
            <person name="Shiraiwa Y."/>
            <person name="Soanes D.M."/>
            <person name="van der Giezen M."/>
            <person name="Wahlund T.M."/>
            <person name="Williams B."/>
            <person name="Wilson W."/>
            <person name="Wolfe G."/>
            <person name="Wurch L.L."/>
        </authorList>
    </citation>
    <scope>NUCLEOTIDE SEQUENCE</scope>
</reference>
<dbReference type="HOGENOM" id="CLU_1463865_0_0_1"/>
<evidence type="ECO:0000313" key="2">
    <source>
        <dbReference type="Proteomes" id="UP000013827"/>
    </source>
</evidence>
<reference evidence="1" key="2">
    <citation type="submission" date="2024-10" db="UniProtKB">
        <authorList>
            <consortium name="EnsemblProtists"/>
        </authorList>
    </citation>
    <scope>IDENTIFICATION</scope>
</reference>
<evidence type="ECO:0000313" key="1">
    <source>
        <dbReference type="EnsemblProtists" id="EOD35223"/>
    </source>
</evidence>
<organism evidence="1 2">
    <name type="scientific">Emiliania huxleyi (strain CCMP1516)</name>
    <dbReference type="NCBI Taxonomy" id="280463"/>
    <lineage>
        <taxon>Eukaryota</taxon>
        <taxon>Haptista</taxon>
        <taxon>Haptophyta</taxon>
        <taxon>Prymnesiophyceae</taxon>
        <taxon>Isochrysidales</taxon>
        <taxon>Noelaerhabdaceae</taxon>
        <taxon>Emiliania</taxon>
    </lineage>
</organism>
<dbReference type="AlphaFoldDB" id="A0A0D3KHI8"/>
<dbReference type="PaxDb" id="2903-EOD35223"/>
<dbReference type="RefSeq" id="XP_005787652.1">
    <property type="nucleotide sequence ID" value="XM_005787595.1"/>
</dbReference>